<name>A0ABT0B8N1_9SPHN</name>
<dbReference type="InterPro" id="IPR008309">
    <property type="entry name" value="YdbL"/>
</dbReference>
<evidence type="ECO:0000256" key="1">
    <source>
        <dbReference type="SAM" id="SignalP"/>
    </source>
</evidence>
<feature type="chain" id="PRO_5045877475" evidence="1">
    <location>
        <begin position="34"/>
        <end position="134"/>
    </location>
</feature>
<feature type="signal peptide" evidence="1">
    <location>
        <begin position="1"/>
        <end position="33"/>
    </location>
</feature>
<dbReference type="Proteomes" id="UP001162881">
    <property type="component" value="Unassembled WGS sequence"/>
</dbReference>
<keyword evidence="3" id="KW-1185">Reference proteome</keyword>
<keyword evidence="1" id="KW-0732">Signal</keyword>
<proteinExistence type="predicted"/>
<dbReference type="RefSeq" id="WP_244016474.1">
    <property type="nucleotide sequence ID" value="NZ_JALHLF010000002.1"/>
</dbReference>
<protein>
    <submittedName>
        <fullName evidence="2">YdbL family protein</fullName>
    </submittedName>
</protein>
<dbReference type="EMBL" id="JALHLF010000002">
    <property type="protein sequence ID" value="MCJ2181358.1"/>
    <property type="molecule type" value="Genomic_DNA"/>
</dbReference>
<evidence type="ECO:0000313" key="3">
    <source>
        <dbReference type="Proteomes" id="UP001162881"/>
    </source>
</evidence>
<dbReference type="Pfam" id="PF07027">
    <property type="entry name" value="DUF1318"/>
    <property type="match status" value="1"/>
</dbReference>
<evidence type="ECO:0000313" key="2">
    <source>
        <dbReference type="EMBL" id="MCJ2181358.1"/>
    </source>
</evidence>
<reference evidence="2" key="1">
    <citation type="submission" date="2022-03" db="EMBL/GenBank/DDBJ databases">
        <title>Identification of a novel bacterium isolated from mangrove sediments.</title>
        <authorList>
            <person name="Pan X."/>
        </authorList>
    </citation>
    <scope>NUCLEOTIDE SEQUENCE</scope>
    <source>
        <strain evidence="2">B1949</strain>
    </source>
</reference>
<gene>
    <name evidence="2" type="ORF">MTR62_01355</name>
</gene>
<sequence>MRTPLKTFAAPAALALVAALGGLGLSVAAGAQARDPAYAAAKAAGQVGEKRDGYLGVVGTQGADIQALVRDINNKRRAVYTSKAASLSSTIDEYAFTTGCRLILETSSGEKYQGLDGSWKTRGAGAPERDAKCP</sequence>
<organism evidence="2 3">
    <name type="scientific">Novosphingobium organovorum</name>
    <dbReference type="NCBI Taxonomy" id="2930092"/>
    <lineage>
        <taxon>Bacteria</taxon>
        <taxon>Pseudomonadati</taxon>
        <taxon>Pseudomonadota</taxon>
        <taxon>Alphaproteobacteria</taxon>
        <taxon>Sphingomonadales</taxon>
        <taxon>Sphingomonadaceae</taxon>
        <taxon>Novosphingobium</taxon>
    </lineage>
</organism>
<comment type="caution">
    <text evidence="2">The sequence shown here is derived from an EMBL/GenBank/DDBJ whole genome shotgun (WGS) entry which is preliminary data.</text>
</comment>
<accession>A0ABT0B8N1</accession>